<dbReference type="STRING" id="115862.BBG46_04210"/>
<evidence type="ECO:0000313" key="4">
    <source>
        <dbReference type="Proteomes" id="UP000044938"/>
    </source>
</evidence>
<dbReference type="Proteomes" id="UP000038802">
    <property type="component" value="Unassembled WGS sequence"/>
</dbReference>
<evidence type="ECO:0000313" key="2">
    <source>
        <dbReference type="EMBL" id="COX06746.1"/>
    </source>
</evidence>
<sequence>MDGVEGLAQAGVRMQVAGQPDWVSLRRQVTVAQRKSDLRAAEDPIDAVVCAYVALYAQRRPADVTIYGDFTTGYIVTPSLPTDFRTAPDAGRRARARR</sequence>
<organism evidence="1 3">
    <name type="scientific">Mycobacterium tuberculosis</name>
    <dbReference type="NCBI Taxonomy" id="1773"/>
    <lineage>
        <taxon>Bacteria</taxon>
        <taxon>Bacillati</taxon>
        <taxon>Actinomycetota</taxon>
        <taxon>Actinomycetes</taxon>
        <taxon>Mycobacteriales</taxon>
        <taxon>Mycobacteriaceae</taxon>
        <taxon>Mycobacterium</taxon>
        <taxon>Mycobacterium tuberculosis complex</taxon>
    </lineage>
</organism>
<dbReference type="EMBL" id="CSAJ01000687">
    <property type="protein sequence ID" value="COX06746.1"/>
    <property type="molecule type" value="Genomic_DNA"/>
</dbReference>
<dbReference type="Proteomes" id="UP000044938">
    <property type="component" value="Unassembled WGS sequence"/>
</dbReference>
<accession>A0A0U0SGT3</accession>
<gene>
    <name evidence="1" type="ORF">ERS007703_04140</name>
    <name evidence="2" type="ORF">ERS007720_03844</name>
</gene>
<dbReference type="EMBL" id="CSAE01000672">
    <property type="protein sequence ID" value="COW74114.1"/>
    <property type="molecule type" value="Genomic_DNA"/>
</dbReference>
<evidence type="ECO:0000313" key="3">
    <source>
        <dbReference type="Proteomes" id="UP000038802"/>
    </source>
</evidence>
<reference evidence="1" key="2">
    <citation type="submission" date="2015-03" db="EMBL/GenBank/DDBJ databases">
        <authorList>
            <person name="Murphy D."/>
        </authorList>
    </citation>
    <scope>NUCLEOTIDE SEQUENCE [LARGE SCALE GENOMIC DNA]</scope>
    <source>
        <strain evidence="1">K00500041</strain>
    </source>
</reference>
<protein>
    <submittedName>
        <fullName evidence="1">RelA/SpoT domain-containing protein</fullName>
    </submittedName>
</protein>
<dbReference type="AlphaFoldDB" id="A0A0U0SGT3"/>
<reference evidence="3 4" key="1">
    <citation type="submission" date="2015-03" db="EMBL/GenBank/DDBJ databases">
        <authorList>
            <consortium name="Pathogen Informatics"/>
        </authorList>
    </citation>
    <scope>NUCLEOTIDE SEQUENCE [LARGE SCALE GENOMIC DNA]</scope>
    <source>
        <strain evidence="3">K00500041</strain>
        <strain evidence="2 4">M09401471</strain>
    </source>
</reference>
<name>A0A0U0SGT3_MYCTX</name>
<proteinExistence type="predicted"/>
<evidence type="ECO:0000313" key="1">
    <source>
        <dbReference type="EMBL" id="COW74114.1"/>
    </source>
</evidence>